<evidence type="ECO:0000313" key="1">
    <source>
        <dbReference type="EMBL" id="GHA50892.1"/>
    </source>
</evidence>
<dbReference type="Proteomes" id="UP000610456">
    <property type="component" value="Unassembled WGS sequence"/>
</dbReference>
<name>A0A918SKZ0_9FLAO</name>
<organism evidence="1 2">
    <name type="scientific">Salinimicrobium marinum</name>
    <dbReference type="NCBI Taxonomy" id="680283"/>
    <lineage>
        <taxon>Bacteria</taxon>
        <taxon>Pseudomonadati</taxon>
        <taxon>Bacteroidota</taxon>
        <taxon>Flavobacteriia</taxon>
        <taxon>Flavobacteriales</taxon>
        <taxon>Flavobacteriaceae</taxon>
        <taxon>Salinimicrobium</taxon>
    </lineage>
</organism>
<keyword evidence="2" id="KW-1185">Reference proteome</keyword>
<reference evidence="1" key="1">
    <citation type="journal article" date="2014" name="Int. J. Syst. Evol. Microbiol.">
        <title>Complete genome sequence of Corynebacterium casei LMG S-19264T (=DSM 44701T), isolated from a smear-ripened cheese.</title>
        <authorList>
            <consortium name="US DOE Joint Genome Institute (JGI-PGF)"/>
            <person name="Walter F."/>
            <person name="Albersmeier A."/>
            <person name="Kalinowski J."/>
            <person name="Ruckert C."/>
        </authorList>
    </citation>
    <scope>NUCLEOTIDE SEQUENCE</scope>
    <source>
        <strain evidence="1">KCTC 12719</strain>
    </source>
</reference>
<comment type="caution">
    <text evidence="1">The sequence shown here is derived from an EMBL/GenBank/DDBJ whole genome shotgun (WGS) entry which is preliminary data.</text>
</comment>
<sequence length="88" mass="10639">MEDRKNDEKLKLIWDFRGPDAERTAKHHEIHLKEYVEQQKLDLKITGYEQMSDVHSMAYMVIHRKDMVAVRDSLKPHRAQLFEEKNDF</sequence>
<gene>
    <name evidence="1" type="ORF">GCM10007103_34570</name>
</gene>
<proteinExistence type="predicted"/>
<dbReference type="RefSeq" id="WP_189606323.1">
    <property type="nucleotide sequence ID" value="NZ_BMXB01000025.1"/>
</dbReference>
<evidence type="ECO:0000313" key="2">
    <source>
        <dbReference type="Proteomes" id="UP000610456"/>
    </source>
</evidence>
<dbReference type="EMBL" id="BMXB01000025">
    <property type="protein sequence ID" value="GHA50892.1"/>
    <property type="molecule type" value="Genomic_DNA"/>
</dbReference>
<dbReference type="AlphaFoldDB" id="A0A918SKZ0"/>
<protein>
    <submittedName>
        <fullName evidence="1">Uncharacterized protein</fullName>
    </submittedName>
</protein>
<accession>A0A918SKZ0</accession>
<reference evidence="1" key="2">
    <citation type="submission" date="2020-09" db="EMBL/GenBank/DDBJ databases">
        <authorList>
            <person name="Sun Q."/>
            <person name="Kim S."/>
        </authorList>
    </citation>
    <scope>NUCLEOTIDE SEQUENCE</scope>
    <source>
        <strain evidence="1">KCTC 12719</strain>
    </source>
</reference>